<name>A0A1R1PGB7_ZANCU</name>
<keyword evidence="2" id="KW-0732">Signal</keyword>
<reference evidence="4" key="1">
    <citation type="submission" date="2017-01" db="EMBL/GenBank/DDBJ databases">
        <authorList>
            <person name="Wang Y."/>
            <person name="White M."/>
            <person name="Kvist S."/>
            <person name="Moncalvo J.-M."/>
        </authorList>
    </citation>
    <scope>NUCLEOTIDE SEQUENCE [LARGE SCALE GENOMIC DNA]</scope>
    <source>
        <strain evidence="4">COL-18-3</strain>
    </source>
</reference>
<feature type="chain" id="PRO_5012571090" evidence="2">
    <location>
        <begin position="19"/>
        <end position="132"/>
    </location>
</feature>
<feature type="signal peptide" evidence="2">
    <location>
        <begin position="1"/>
        <end position="18"/>
    </location>
</feature>
<comment type="caution">
    <text evidence="3">The sequence shown here is derived from an EMBL/GenBank/DDBJ whole genome shotgun (WGS) entry which is preliminary data.</text>
</comment>
<keyword evidence="4" id="KW-1185">Reference proteome</keyword>
<evidence type="ECO:0000313" key="3">
    <source>
        <dbReference type="EMBL" id="OMH79978.1"/>
    </source>
</evidence>
<dbReference type="AlphaFoldDB" id="A0A1R1PGB7"/>
<gene>
    <name evidence="3" type="ORF">AX774_g6594</name>
</gene>
<evidence type="ECO:0000256" key="1">
    <source>
        <dbReference type="SAM" id="MobiDB-lite"/>
    </source>
</evidence>
<dbReference type="EMBL" id="LSSK01001343">
    <property type="protein sequence ID" value="OMH79978.1"/>
    <property type="molecule type" value="Genomic_DNA"/>
</dbReference>
<dbReference type="OrthoDB" id="5597669at2759"/>
<proteinExistence type="predicted"/>
<protein>
    <submittedName>
        <fullName evidence="3">Uncharacterized protein</fullName>
    </submittedName>
</protein>
<evidence type="ECO:0000256" key="2">
    <source>
        <dbReference type="SAM" id="SignalP"/>
    </source>
</evidence>
<feature type="region of interest" description="Disordered" evidence="1">
    <location>
        <begin position="19"/>
        <end position="39"/>
    </location>
</feature>
<dbReference type="Proteomes" id="UP000188320">
    <property type="component" value="Unassembled WGS sequence"/>
</dbReference>
<organism evidence="3 4">
    <name type="scientific">Zancudomyces culisetae</name>
    <name type="common">Gut fungus</name>
    <name type="synonym">Smittium culisetae</name>
    <dbReference type="NCBI Taxonomy" id="1213189"/>
    <lineage>
        <taxon>Eukaryota</taxon>
        <taxon>Fungi</taxon>
        <taxon>Fungi incertae sedis</taxon>
        <taxon>Zoopagomycota</taxon>
        <taxon>Kickxellomycotina</taxon>
        <taxon>Harpellomycetes</taxon>
        <taxon>Harpellales</taxon>
        <taxon>Legeriomycetaceae</taxon>
        <taxon>Zancudomyces</taxon>
    </lineage>
</organism>
<evidence type="ECO:0000313" key="4">
    <source>
        <dbReference type="Proteomes" id="UP000188320"/>
    </source>
</evidence>
<feature type="compositionally biased region" description="Basic residues" evidence="1">
    <location>
        <begin position="22"/>
        <end position="39"/>
    </location>
</feature>
<accession>A0A1R1PGB7</accession>
<sequence length="132" mass="15461">MRLLVVSALLAATQLVSAGGHGHGHGRHGHHRHHRHHGRHGRGFYPGYYNFPYSPGAVFIGGRYWAWNTTPAVSFTKVLVFKPAVYDGQRFEFLYTTLPTFRTRWNGDIVFRRRWNRDIGFRRNWYSRYGCL</sequence>